<dbReference type="HAMAP" id="MF_00023">
    <property type="entry name" value="SmpB"/>
    <property type="match status" value="1"/>
</dbReference>
<dbReference type="PROSITE" id="PS01317">
    <property type="entry name" value="SSRP"/>
    <property type="match status" value="1"/>
</dbReference>
<dbReference type="SUPFAM" id="SSF74982">
    <property type="entry name" value="Small protein B (SmpB)"/>
    <property type="match status" value="1"/>
</dbReference>
<evidence type="ECO:0000313" key="5">
    <source>
        <dbReference type="Proteomes" id="UP001187221"/>
    </source>
</evidence>
<dbReference type="CDD" id="cd09294">
    <property type="entry name" value="SmpB"/>
    <property type="match status" value="1"/>
</dbReference>
<organism evidence="4 5">
    <name type="scientific">Novosphingobium pituita</name>
    <dbReference type="NCBI Taxonomy" id="3056842"/>
    <lineage>
        <taxon>Bacteria</taxon>
        <taxon>Pseudomonadati</taxon>
        <taxon>Pseudomonadota</taxon>
        <taxon>Alphaproteobacteria</taxon>
        <taxon>Sphingomonadales</taxon>
        <taxon>Sphingomonadaceae</taxon>
        <taxon>Novosphingobium</taxon>
    </lineage>
</organism>
<dbReference type="PANTHER" id="PTHR30308:SF2">
    <property type="entry name" value="SSRA-BINDING PROTEIN"/>
    <property type="match status" value="1"/>
</dbReference>
<dbReference type="Gene3D" id="2.40.280.10">
    <property type="match status" value="1"/>
</dbReference>
<comment type="function">
    <text evidence="3">Required for rescue of stalled ribosomes mediated by trans-translation. Binds to transfer-messenger RNA (tmRNA), required for stable association of tmRNA with ribosomes. tmRNA and SmpB together mimic tRNA shape, replacing the anticodon stem-loop with SmpB. tmRNA is encoded by the ssrA gene; the 2 termini fold to resemble tRNA(Ala) and it encodes a 'tag peptide', a short internal open reading frame. During trans-translation Ala-aminoacylated tmRNA acts like a tRNA, entering the A-site of stalled ribosomes, displacing the stalled mRNA. The ribosome then switches to translate the ORF on the tmRNA; the nascent peptide is terminated with the 'tag peptide' encoded by the tmRNA and targeted for degradation. The ribosome is freed to recommence translation, which seems to be the essential function of trans-translation.</text>
</comment>
<evidence type="ECO:0000256" key="2">
    <source>
        <dbReference type="ARBA" id="ARBA00022884"/>
    </source>
</evidence>
<dbReference type="NCBIfam" id="TIGR00086">
    <property type="entry name" value="smpB"/>
    <property type="match status" value="1"/>
</dbReference>
<dbReference type="InterPro" id="IPR020081">
    <property type="entry name" value="SsrA-bd_prot_CS"/>
</dbReference>
<comment type="subcellular location">
    <subcellularLocation>
        <location evidence="3">Cytoplasm</location>
    </subcellularLocation>
    <text evidence="3">The tmRNA-SmpB complex associates with stalled 70S ribosomes.</text>
</comment>
<dbReference type="InterPro" id="IPR000037">
    <property type="entry name" value="SsrA-bd_prot"/>
</dbReference>
<name>A0ABQ6P2I5_9SPHN</name>
<gene>
    <name evidence="3 4" type="primary">smpB</name>
    <name evidence="4" type="ORF">NUTIK01_00570</name>
</gene>
<dbReference type="Proteomes" id="UP001187221">
    <property type="component" value="Unassembled WGS sequence"/>
</dbReference>
<sequence>MRAFHPYMDETMARPTPQAFDKKKIVAENRRARFDYFIEDVFEAGIALTGTEVKSLRFGEGSIAESYAEVKGGEVWLVNSNVPEFSHGNRFNHEPKRPRKLLLKEREIDKFHGAVERKGMTLVPLSIYFNGRGRAKVELALAKGKNAADKRATIKDRDWKRDKARILREHG</sequence>
<keyword evidence="1 3" id="KW-0963">Cytoplasm</keyword>
<comment type="similarity">
    <text evidence="3">Belongs to the SmpB family.</text>
</comment>
<accession>A0ABQ6P2I5</accession>
<evidence type="ECO:0000256" key="1">
    <source>
        <dbReference type="ARBA" id="ARBA00022490"/>
    </source>
</evidence>
<comment type="caution">
    <text evidence="4">The sequence shown here is derived from an EMBL/GenBank/DDBJ whole genome shotgun (WGS) entry which is preliminary data.</text>
</comment>
<keyword evidence="5" id="KW-1185">Reference proteome</keyword>
<dbReference type="NCBIfam" id="NF003843">
    <property type="entry name" value="PRK05422.1"/>
    <property type="match status" value="1"/>
</dbReference>
<dbReference type="EMBL" id="BTFW01000001">
    <property type="protein sequence ID" value="GMM59280.1"/>
    <property type="molecule type" value="Genomic_DNA"/>
</dbReference>
<protein>
    <recommendedName>
        <fullName evidence="3">SsrA-binding protein</fullName>
    </recommendedName>
    <alternativeName>
        <fullName evidence="3">Small protein B</fullName>
    </alternativeName>
</protein>
<proteinExistence type="inferred from homology"/>
<evidence type="ECO:0000313" key="4">
    <source>
        <dbReference type="EMBL" id="GMM59280.1"/>
    </source>
</evidence>
<keyword evidence="2 3" id="KW-0694">RNA-binding</keyword>
<dbReference type="InterPro" id="IPR023620">
    <property type="entry name" value="SmpB"/>
</dbReference>
<reference evidence="4 5" key="1">
    <citation type="submission" date="2023-06" db="EMBL/GenBank/DDBJ databases">
        <title>Draft genome sequence of Novosphingobium sp. strain IK01.</title>
        <authorList>
            <person name="Hatamoto M."/>
            <person name="Ikarashi T."/>
            <person name="Yamaguchi T."/>
        </authorList>
    </citation>
    <scope>NUCLEOTIDE SEQUENCE [LARGE SCALE GENOMIC DNA]</scope>
    <source>
        <strain evidence="4 5">IK01</strain>
    </source>
</reference>
<dbReference type="PANTHER" id="PTHR30308">
    <property type="entry name" value="TMRNA-BINDING COMPONENT OF TRANS-TRANSLATION TAGGING COMPLEX"/>
    <property type="match status" value="1"/>
</dbReference>
<evidence type="ECO:0000256" key="3">
    <source>
        <dbReference type="HAMAP-Rule" id="MF_00023"/>
    </source>
</evidence>
<dbReference type="Pfam" id="PF01668">
    <property type="entry name" value="SmpB"/>
    <property type="match status" value="1"/>
</dbReference>